<accession>A0A9D1I0A7</accession>
<dbReference type="InterPro" id="IPR027478">
    <property type="entry name" value="LdcA_N"/>
</dbReference>
<dbReference type="SUPFAM" id="SSF141986">
    <property type="entry name" value="LD-carboxypeptidase A C-terminal domain-like"/>
    <property type="match status" value="1"/>
</dbReference>
<dbReference type="PIRSF" id="PIRSF028757">
    <property type="entry name" value="LD-carboxypeptidase"/>
    <property type="match status" value="1"/>
</dbReference>
<evidence type="ECO:0000259" key="8">
    <source>
        <dbReference type="Pfam" id="PF17676"/>
    </source>
</evidence>
<feature type="domain" description="LD-carboxypeptidase C-terminal" evidence="8">
    <location>
        <begin position="180"/>
        <end position="295"/>
    </location>
</feature>
<keyword evidence="3" id="KW-0645">Protease</keyword>
<feature type="active site" description="Charge relay system" evidence="6">
    <location>
        <position position="211"/>
    </location>
</feature>
<dbReference type="CDD" id="cd07025">
    <property type="entry name" value="Peptidase_S66"/>
    <property type="match status" value="1"/>
</dbReference>
<gene>
    <name evidence="9" type="ORF">IAC50_03850</name>
</gene>
<comment type="similarity">
    <text evidence="1">Belongs to the peptidase S66 family.</text>
</comment>
<name>A0A9D1I0A7_9FIRM</name>
<protein>
    <submittedName>
        <fullName evidence="9">LD-carboxypeptidase</fullName>
    </submittedName>
</protein>
<dbReference type="Proteomes" id="UP000824090">
    <property type="component" value="Unassembled WGS sequence"/>
</dbReference>
<keyword evidence="4" id="KW-0378">Hydrolase</keyword>
<dbReference type="GO" id="GO:0004180">
    <property type="term" value="F:carboxypeptidase activity"/>
    <property type="evidence" value="ECO:0007669"/>
    <property type="project" value="UniProtKB-KW"/>
</dbReference>
<keyword evidence="5" id="KW-0720">Serine protease</keyword>
<comment type="caution">
    <text evidence="9">The sequence shown here is derived from an EMBL/GenBank/DDBJ whole genome shotgun (WGS) entry which is preliminary data.</text>
</comment>
<feature type="active site" description="Charge relay system" evidence="6">
    <location>
        <position position="280"/>
    </location>
</feature>
<evidence type="ECO:0000313" key="10">
    <source>
        <dbReference type="Proteomes" id="UP000824090"/>
    </source>
</evidence>
<dbReference type="Pfam" id="PF02016">
    <property type="entry name" value="Peptidase_S66"/>
    <property type="match status" value="1"/>
</dbReference>
<proteinExistence type="inferred from homology"/>
<dbReference type="Gene3D" id="3.50.30.60">
    <property type="entry name" value="LD-carboxypeptidase A C-terminal domain-like"/>
    <property type="match status" value="1"/>
</dbReference>
<evidence type="ECO:0000256" key="4">
    <source>
        <dbReference type="ARBA" id="ARBA00022801"/>
    </source>
</evidence>
<reference evidence="9" key="2">
    <citation type="journal article" date="2021" name="PeerJ">
        <title>Extensive microbial diversity within the chicken gut microbiome revealed by metagenomics and culture.</title>
        <authorList>
            <person name="Gilroy R."/>
            <person name="Ravi A."/>
            <person name="Getino M."/>
            <person name="Pursley I."/>
            <person name="Horton D.L."/>
            <person name="Alikhan N.F."/>
            <person name="Baker D."/>
            <person name="Gharbi K."/>
            <person name="Hall N."/>
            <person name="Watson M."/>
            <person name="Adriaenssens E.M."/>
            <person name="Foster-Nyarko E."/>
            <person name="Jarju S."/>
            <person name="Secka A."/>
            <person name="Antonio M."/>
            <person name="Oren A."/>
            <person name="Chaudhuri R.R."/>
            <person name="La Ragione R."/>
            <person name="Hildebrand F."/>
            <person name="Pallen M.J."/>
        </authorList>
    </citation>
    <scope>NUCLEOTIDE SEQUENCE</scope>
    <source>
        <strain evidence="9">ChiHcec3-6078</strain>
    </source>
</reference>
<dbReference type="PANTHER" id="PTHR30237">
    <property type="entry name" value="MURAMOYLTETRAPEPTIDE CARBOXYPEPTIDASE"/>
    <property type="match status" value="1"/>
</dbReference>
<evidence type="ECO:0000256" key="6">
    <source>
        <dbReference type="PIRSR" id="PIRSR028757-1"/>
    </source>
</evidence>
<dbReference type="InterPro" id="IPR003507">
    <property type="entry name" value="S66_fam"/>
</dbReference>
<dbReference type="GO" id="GO:0006508">
    <property type="term" value="P:proteolysis"/>
    <property type="evidence" value="ECO:0007669"/>
    <property type="project" value="UniProtKB-KW"/>
</dbReference>
<evidence type="ECO:0000259" key="7">
    <source>
        <dbReference type="Pfam" id="PF02016"/>
    </source>
</evidence>
<dbReference type="InterPro" id="IPR029062">
    <property type="entry name" value="Class_I_gatase-like"/>
</dbReference>
<dbReference type="Gene3D" id="3.40.50.10740">
    <property type="entry name" value="Class I glutamine amidotransferase-like"/>
    <property type="match status" value="1"/>
</dbReference>
<organism evidence="9 10">
    <name type="scientific">Candidatus Allocopromorpha excrementigallinarum</name>
    <dbReference type="NCBI Taxonomy" id="2840742"/>
    <lineage>
        <taxon>Bacteria</taxon>
        <taxon>Bacillati</taxon>
        <taxon>Bacillota</taxon>
        <taxon>Clostridia</taxon>
        <taxon>Eubacteriales</taxon>
        <taxon>Eubacteriaceae</taxon>
        <taxon>Eubacteriaceae incertae sedis</taxon>
        <taxon>Candidatus Allocopromorpha</taxon>
    </lineage>
</organism>
<dbReference type="InterPro" id="IPR040449">
    <property type="entry name" value="Peptidase_S66_N"/>
</dbReference>
<evidence type="ECO:0000256" key="1">
    <source>
        <dbReference type="ARBA" id="ARBA00010233"/>
    </source>
</evidence>
<dbReference type="SUPFAM" id="SSF52317">
    <property type="entry name" value="Class I glutamine amidotransferase-like"/>
    <property type="match status" value="1"/>
</dbReference>
<reference evidence="9" key="1">
    <citation type="submission" date="2020-10" db="EMBL/GenBank/DDBJ databases">
        <authorList>
            <person name="Gilroy R."/>
        </authorList>
    </citation>
    <scope>NUCLEOTIDE SEQUENCE</scope>
    <source>
        <strain evidence="9">ChiHcec3-6078</strain>
    </source>
</reference>
<dbReference type="GO" id="GO:0008236">
    <property type="term" value="F:serine-type peptidase activity"/>
    <property type="evidence" value="ECO:0007669"/>
    <property type="project" value="UniProtKB-KW"/>
</dbReference>
<dbReference type="EMBL" id="DVMP01000074">
    <property type="protein sequence ID" value="HIU25607.1"/>
    <property type="molecule type" value="Genomic_DNA"/>
</dbReference>
<feature type="domain" description="LD-carboxypeptidase N-terminal" evidence="7">
    <location>
        <begin position="17"/>
        <end position="132"/>
    </location>
</feature>
<dbReference type="PANTHER" id="PTHR30237:SF2">
    <property type="entry name" value="MUREIN TETRAPEPTIDE CARBOXYPEPTIDASE"/>
    <property type="match status" value="1"/>
</dbReference>
<evidence type="ECO:0000256" key="5">
    <source>
        <dbReference type="ARBA" id="ARBA00022825"/>
    </source>
</evidence>
<dbReference type="InterPro" id="IPR027461">
    <property type="entry name" value="Carboxypeptidase_A_C_sf"/>
</dbReference>
<dbReference type="AlphaFoldDB" id="A0A9D1I0A7"/>
<evidence type="ECO:0000256" key="2">
    <source>
        <dbReference type="ARBA" id="ARBA00022645"/>
    </source>
</evidence>
<dbReference type="InterPro" id="IPR040921">
    <property type="entry name" value="Peptidase_S66C"/>
</dbReference>
<evidence type="ECO:0000313" key="9">
    <source>
        <dbReference type="EMBL" id="HIU25607.1"/>
    </source>
</evidence>
<keyword evidence="2" id="KW-0121">Carboxypeptidase</keyword>
<sequence length="314" mass="34313">MKPLFLPQKLLPGDKAALTAPSSPVPAERLKAAVKSVEYLGLEPVVMESCFMSHGYMAGPDKRRAEDINSAFRRKDIKAVFCLRGGFGASRLLPLLDFDMIRENPKIFVGYSDITALHTVFSCLCGFITFHAPMPNTDYTRMDAFSLSRLRELLFEEKTSLTVENPPGEKMRILSPGSCSGLLTGGNLSLTAAALGSPYEIDTKDRILFLEDVDEEPFRLDRYLTALSLAGKLIDCSGVILGTFAGCQGSPEASLTVEEIINEVVLPCGKPVLFNLRAGHIYPQLTLPMGAVAQMDLTGGRPHVTFHTRPPVVY</sequence>
<dbReference type="Pfam" id="PF17676">
    <property type="entry name" value="Peptidase_S66C"/>
    <property type="match status" value="1"/>
</dbReference>
<evidence type="ECO:0000256" key="3">
    <source>
        <dbReference type="ARBA" id="ARBA00022670"/>
    </source>
</evidence>
<feature type="active site" description="Nucleophile" evidence="6">
    <location>
        <position position="112"/>
    </location>
</feature>